<dbReference type="Proteomes" id="UP000030661">
    <property type="component" value="Unassembled WGS sequence"/>
</dbReference>
<dbReference type="EMBL" id="DF820464">
    <property type="protein sequence ID" value="GAK55969.1"/>
    <property type="molecule type" value="Genomic_DNA"/>
</dbReference>
<dbReference type="Pfam" id="PF00158">
    <property type="entry name" value="Sigma54_activat"/>
    <property type="match status" value="1"/>
</dbReference>
<dbReference type="Gene3D" id="3.30.450.40">
    <property type="match status" value="1"/>
</dbReference>
<dbReference type="InterPro" id="IPR003593">
    <property type="entry name" value="AAA+_ATPase"/>
</dbReference>
<dbReference type="InterPro" id="IPR027417">
    <property type="entry name" value="P-loop_NTPase"/>
</dbReference>
<dbReference type="SMART" id="SM00382">
    <property type="entry name" value="AAA"/>
    <property type="match status" value="1"/>
</dbReference>
<dbReference type="InterPro" id="IPR058031">
    <property type="entry name" value="AAA_lid_NorR"/>
</dbReference>
<evidence type="ECO:0000256" key="3">
    <source>
        <dbReference type="ARBA" id="ARBA00023015"/>
    </source>
</evidence>
<evidence type="ECO:0000256" key="5">
    <source>
        <dbReference type="ARBA" id="ARBA00023159"/>
    </source>
</evidence>
<dbReference type="PROSITE" id="PS00675">
    <property type="entry name" value="SIGMA54_INTERACT_1"/>
    <property type="match status" value="1"/>
</dbReference>
<dbReference type="AlphaFoldDB" id="A0A081BUG4"/>
<evidence type="ECO:0000313" key="9">
    <source>
        <dbReference type="Proteomes" id="UP000030661"/>
    </source>
</evidence>
<protein>
    <submittedName>
        <fullName evidence="8">Sigma-54 dependent DNA-binding response regulator</fullName>
    </submittedName>
</protein>
<keyword evidence="4 8" id="KW-0238">DNA-binding</keyword>
<dbReference type="InterPro" id="IPR002078">
    <property type="entry name" value="Sigma_54_int"/>
</dbReference>
<feature type="domain" description="Sigma-54 factor interaction" evidence="7">
    <location>
        <begin position="198"/>
        <end position="428"/>
    </location>
</feature>
<dbReference type="PROSITE" id="PS00688">
    <property type="entry name" value="SIGMA54_INTERACT_3"/>
    <property type="match status" value="1"/>
</dbReference>
<sequence>MNVDRNEFFRQATIRICGSLEIETALAQCFDYLKAFLPITGIHLILYEQDRGIARVVASLASEGLQPLRSVLSFPEQFKNQMTKRWLSIKEIEVFNQPAADPDLNYGYQQAGWSLNASVIVMRLELEGHRVGVLLVSTEGVNCYTPDHARLLLLLHEPFAIAMANALRHQEVLRLKDLLAEDNRDLRRQLLSSSGTEVIGAEFGLCEVMRLARQVAQLDTPVLLLGESGVGKEVIANVIHQFSPRKDGPLVKVNSGAIPDTLLDSELFGHEKGAFTGAISQKRGRFERADKGTIFLDEIGELPLQAQVRLLRVLQQREIERVGGTKPVPVDTRLIAATHRNLQEMIKSGQFREDLWFRLNVFPITIPLLRDHPEDIPALVDYFLDKKSQELRITRKITLGPGAMEQLKAYKWPGNVRELQNIIERALIRDTDGRLHFDDLSQPQQTPDARLMVKAEQQILPLDEVNASYILQVSERTHGKINGPGGAAELLGIHPNTLRKRLAKLGIPYRRKERT</sequence>
<dbReference type="InterPro" id="IPR002197">
    <property type="entry name" value="HTH_Fis"/>
</dbReference>
<dbReference type="GO" id="GO:0005524">
    <property type="term" value="F:ATP binding"/>
    <property type="evidence" value="ECO:0007669"/>
    <property type="project" value="UniProtKB-KW"/>
</dbReference>
<dbReference type="InterPro" id="IPR009057">
    <property type="entry name" value="Homeodomain-like_sf"/>
</dbReference>
<evidence type="ECO:0000256" key="1">
    <source>
        <dbReference type="ARBA" id="ARBA00022741"/>
    </source>
</evidence>
<dbReference type="InterPro" id="IPR025662">
    <property type="entry name" value="Sigma_54_int_dom_ATP-bd_1"/>
</dbReference>
<dbReference type="SUPFAM" id="SSF46689">
    <property type="entry name" value="Homeodomain-like"/>
    <property type="match status" value="1"/>
</dbReference>
<dbReference type="Gene3D" id="1.10.8.60">
    <property type="match status" value="1"/>
</dbReference>
<dbReference type="PROSITE" id="PS00676">
    <property type="entry name" value="SIGMA54_INTERACT_2"/>
    <property type="match status" value="1"/>
</dbReference>
<dbReference type="CDD" id="cd00009">
    <property type="entry name" value="AAA"/>
    <property type="match status" value="1"/>
</dbReference>
<dbReference type="SUPFAM" id="SSF52540">
    <property type="entry name" value="P-loop containing nucleoside triphosphate hydrolases"/>
    <property type="match status" value="1"/>
</dbReference>
<dbReference type="InterPro" id="IPR029016">
    <property type="entry name" value="GAF-like_dom_sf"/>
</dbReference>
<keyword evidence="6" id="KW-0804">Transcription</keyword>
<dbReference type="HOGENOM" id="CLU_000445_95_2_0"/>
<evidence type="ECO:0000256" key="4">
    <source>
        <dbReference type="ARBA" id="ARBA00023125"/>
    </source>
</evidence>
<dbReference type="PANTHER" id="PTHR32071">
    <property type="entry name" value="TRANSCRIPTIONAL REGULATORY PROTEIN"/>
    <property type="match status" value="1"/>
</dbReference>
<dbReference type="STRING" id="1499967.U27_02930"/>
<dbReference type="InterPro" id="IPR025943">
    <property type="entry name" value="Sigma_54_int_dom_ATP-bd_2"/>
</dbReference>
<dbReference type="GO" id="GO:0006355">
    <property type="term" value="P:regulation of DNA-templated transcription"/>
    <property type="evidence" value="ECO:0007669"/>
    <property type="project" value="InterPro"/>
</dbReference>
<dbReference type="Gene3D" id="1.10.10.60">
    <property type="entry name" value="Homeodomain-like"/>
    <property type="match status" value="1"/>
</dbReference>
<gene>
    <name evidence="8" type="ORF">U27_02930</name>
</gene>
<keyword evidence="2" id="KW-0067">ATP-binding</keyword>
<keyword evidence="5" id="KW-0010">Activator</keyword>
<keyword evidence="3" id="KW-0805">Transcription regulation</keyword>
<dbReference type="SUPFAM" id="SSF55781">
    <property type="entry name" value="GAF domain-like"/>
    <property type="match status" value="1"/>
</dbReference>
<dbReference type="Pfam" id="PF02954">
    <property type="entry name" value="HTH_8"/>
    <property type="match status" value="1"/>
</dbReference>
<evidence type="ECO:0000259" key="7">
    <source>
        <dbReference type="PROSITE" id="PS50045"/>
    </source>
</evidence>
<dbReference type="eggNOG" id="COG3829">
    <property type="taxonomic scope" value="Bacteria"/>
</dbReference>
<dbReference type="PANTHER" id="PTHR32071:SF117">
    <property type="entry name" value="PTS-DEPENDENT DIHYDROXYACETONE KINASE OPERON REGULATORY PROTEIN-RELATED"/>
    <property type="match status" value="1"/>
</dbReference>
<dbReference type="Pfam" id="PF25601">
    <property type="entry name" value="AAA_lid_14"/>
    <property type="match status" value="1"/>
</dbReference>
<dbReference type="Gene3D" id="3.40.50.300">
    <property type="entry name" value="P-loop containing nucleotide triphosphate hydrolases"/>
    <property type="match status" value="1"/>
</dbReference>
<name>A0A081BUG4_VECG1</name>
<dbReference type="PROSITE" id="PS50045">
    <property type="entry name" value="SIGMA54_INTERACT_4"/>
    <property type="match status" value="1"/>
</dbReference>
<accession>A0A081BUG4</accession>
<keyword evidence="1" id="KW-0547">Nucleotide-binding</keyword>
<dbReference type="FunFam" id="3.40.50.300:FF:000006">
    <property type="entry name" value="DNA-binding transcriptional regulator NtrC"/>
    <property type="match status" value="1"/>
</dbReference>
<reference evidence="8" key="1">
    <citation type="journal article" date="2015" name="PeerJ">
        <title>First genomic representation of candidate bacterial phylum KSB3 points to enhanced environmental sensing as a trigger of wastewater bulking.</title>
        <authorList>
            <person name="Sekiguchi Y."/>
            <person name="Ohashi A."/>
            <person name="Parks D.H."/>
            <person name="Yamauchi T."/>
            <person name="Tyson G.W."/>
            <person name="Hugenholtz P."/>
        </authorList>
    </citation>
    <scope>NUCLEOTIDE SEQUENCE [LARGE SCALE GENOMIC DNA]</scope>
</reference>
<dbReference type="GO" id="GO:0043565">
    <property type="term" value="F:sequence-specific DNA binding"/>
    <property type="evidence" value="ECO:0007669"/>
    <property type="project" value="InterPro"/>
</dbReference>
<evidence type="ECO:0000256" key="6">
    <source>
        <dbReference type="ARBA" id="ARBA00023163"/>
    </source>
</evidence>
<evidence type="ECO:0000313" key="8">
    <source>
        <dbReference type="EMBL" id="GAK55969.1"/>
    </source>
</evidence>
<evidence type="ECO:0000256" key="2">
    <source>
        <dbReference type="ARBA" id="ARBA00022840"/>
    </source>
</evidence>
<dbReference type="InterPro" id="IPR025944">
    <property type="entry name" value="Sigma_54_int_dom_CS"/>
</dbReference>
<organism evidence="8">
    <name type="scientific">Vecturithrix granuli</name>
    <dbReference type="NCBI Taxonomy" id="1499967"/>
    <lineage>
        <taxon>Bacteria</taxon>
        <taxon>Candidatus Moduliflexota</taxon>
        <taxon>Candidatus Vecturitrichia</taxon>
        <taxon>Candidatus Vecturitrichales</taxon>
        <taxon>Candidatus Vecturitrichaceae</taxon>
        <taxon>Candidatus Vecturithrix</taxon>
    </lineage>
</organism>
<proteinExistence type="predicted"/>
<keyword evidence="9" id="KW-1185">Reference proteome</keyword>